<comment type="caution">
    <text evidence="1">The sequence shown here is derived from an EMBL/GenBank/DDBJ whole genome shotgun (WGS) entry which is preliminary data.</text>
</comment>
<name>A0ACC0KA74_CHOFU</name>
<reference evidence="1 2" key="1">
    <citation type="journal article" date="2022" name="Genome Biol. Evol.">
        <title>The Spruce Budworm Genome: Reconstructing the Evolutionary History of Antifreeze Proteins.</title>
        <authorList>
            <person name="Beliveau C."/>
            <person name="Gagne P."/>
            <person name="Picq S."/>
            <person name="Vernygora O."/>
            <person name="Keeling C.I."/>
            <person name="Pinkney K."/>
            <person name="Doucet D."/>
            <person name="Wen F."/>
            <person name="Johnston J.S."/>
            <person name="Maaroufi H."/>
            <person name="Boyle B."/>
            <person name="Laroche J."/>
            <person name="Dewar K."/>
            <person name="Juretic N."/>
            <person name="Blackburn G."/>
            <person name="Nisole A."/>
            <person name="Brunet B."/>
            <person name="Brandao M."/>
            <person name="Lumley L."/>
            <person name="Duan J."/>
            <person name="Quan G."/>
            <person name="Lucarotti C.J."/>
            <person name="Roe A.D."/>
            <person name="Sperling F.A.H."/>
            <person name="Levesque R.C."/>
            <person name="Cusson M."/>
        </authorList>
    </citation>
    <scope>NUCLEOTIDE SEQUENCE [LARGE SCALE GENOMIC DNA]</scope>
    <source>
        <strain evidence="1">Glfc:IPQL:Cfum</strain>
    </source>
</reference>
<organism evidence="1 2">
    <name type="scientific">Choristoneura fumiferana</name>
    <name type="common">Spruce budworm moth</name>
    <name type="synonym">Archips fumiferana</name>
    <dbReference type="NCBI Taxonomy" id="7141"/>
    <lineage>
        <taxon>Eukaryota</taxon>
        <taxon>Metazoa</taxon>
        <taxon>Ecdysozoa</taxon>
        <taxon>Arthropoda</taxon>
        <taxon>Hexapoda</taxon>
        <taxon>Insecta</taxon>
        <taxon>Pterygota</taxon>
        <taxon>Neoptera</taxon>
        <taxon>Endopterygota</taxon>
        <taxon>Lepidoptera</taxon>
        <taxon>Glossata</taxon>
        <taxon>Ditrysia</taxon>
        <taxon>Tortricoidea</taxon>
        <taxon>Tortricidae</taxon>
        <taxon>Tortricinae</taxon>
        <taxon>Choristoneura</taxon>
    </lineage>
</organism>
<keyword evidence="2" id="KW-1185">Reference proteome</keyword>
<accession>A0ACC0KA74</accession>
<dbReference type="Proteomes" id="UP001064048">
    <property type="component" value="Chromosome 24"/>
</dbReference>
<gene>
    <name evidence="1" type="ORF">MSG28_013989</name>
</gene>
<sequence length="117" mass="12965">MSSVKFYYKIGETVSFTCEPGYKLKGAPMLRCLKNRKWSNAIPLCAPGSNYTSSDSLSMLNGDVDAMLSDEPEDILKTHETPAILSPESYKAAMTRVSAARLLHRGPIEIYKIEFLG</sequence>
<dbReference type="EMBL" id="CM046124">
    <property type="protein sequence ID" value="KAI8433142.1"/>
    <property type="molecule type" value="Genomic_DNA"/>
</dbReference>
<evidence type="ECO:0000313" key="2">
    <source>
        <dbReference type="Proteomes" id="UP001064048"/>
    </source>
</evidence>
<evidence type="ECO:0000313" key="1">
    <source>
        <dbReference type="EMBL" id="KAI8433142.1"/>
    </source>
</evidence>
<proteinExistence type="predicted"/>
<protein>
    <submittedName>
        <fullName evidence="1">Uncharacterized protein</fullName>
    </submittedName>
</protein>